<dbReference type="PANTHER" id="PTHR30580:SF0">
    <property type="entry name" value="PRIMOSOMAL PROTEIN N"/>
    <property type="match status" value="1"/>
</dbReference>
<dbReference type="SMART" id="SM00487">
    <property type="entry name" value="DEXDc"/>
    <property type="match status" value="1"/>
</dbReference>
<comment type="cofactor">
    <cofactor evidence="12">
        <name>Zn(2+)</name>
        <dbReference type="ChEBI" id="CHEBI:29105"/>
    </cofactor>
    <text evidence="12">Binds 2 zinc ions per subunit.</text>
</comment>
<keyword evidence="9 12" id="KW-0238">DNA-binding</keyword>
<keyword evidence="1 12" id="KW-0639">Primosome</keyword>
<comment type="catalytic activity">
    <reaction evidence="12">
        <text>Couples ATP hydrolysis with the unwinding of duplex DNA by translocating in the 3'-5' direction.</text>
        <dbReference type="EC" id="5.6.2.4"/>
    </reaction>
</comment>
<dbReference type="HAMAP" id="MF_00983">
    <property type="entry name" value="PriA"/>
    <property type="match status" value="1"/>
</dbReference>
<evidence type="ECO:0000313" key="14">
    <source>
        <dbReference type="EMBL" id="HEF65397.1"/>
    </source>
</evidence>
<feature type="binding site" evidence="12">
    <location>
        <position position="564"/>
    </location>
    <ligand>
        <name>Zn(2+)</name>
        <dbReference type="ChEBI" id="CHEBI:29105"/>
        <label>1</label>
    </ligand>
</feature>
<dbReference type="NCBIfam" id="TIGR00595">
    <property type="entry name" value="priA"/>
    <property type="match status" value="1"/>
</dbReference>
<keyword evidence="2 12" id="KW-0235">DNA replication</keyword>
<feature type="domain" description="Helicase ATP-binding" evidence="13">
    <location>
        <begin position="282"/>
        <end position="449"/>
    </location>
</feature>
<comment type="similarity">
    <text evidence="12">Belongs to the helicase family. PriA subfamily.</text>
</comment>
<evidence type="ECO:0000256" key="7">
    <source>
        <dbReference type="ARBA" id="ARBA00022833"/>
    </source>
</evidence>
<reference evidence="14" key="1">
    <citation type="journal article" date="2020" name="mSystems">
        <title>Genome- and Community-Level Interaction Insights into Carbon Utilization and Element Cycling Functions of Hydrothermarchaeota in Hydrothermal Sediment.</title>
        <authorList>
            <person name="Zhou Z."/>
            <person name="Liu Y."/>
            <person name="Xu W."/>
            <person name="Pan J."/>
            <person name="Luo Z.H."/>
            <person name="Li M."/>
        </authorList>
    </citation>
    <scope>NUCLEOTIDE SEQUENCE [LARGE SCALE GENOMIC DNA]</scope>
    <source>
        <strain evidence="14">SpSt-222</strain>
    </source>
</reference>
<comment type="caution">
    <text evidence="14">The sequence shown here is derived from an EMBL/GenBank/DDBJ whole genome shotgun (WGS) entry which is preliminary data.</text>
</comment>
<dbReference type="InterPro" id="IPR014001">
    <property type="entry name" value="Helicase_ATP-bd"/>
</dbReference>
<dbReference type="InterPro" id="IPR011545">
    <property type="entry name" value="DEAD/DEAH_box_helicase_dom"/>
</dbReference>
<evidence type="ECO:0000259" key="13">
    <source>
        <dbReference type="PROSITE" id="PS51192"/>
    </source>
</evidence>
<keyword evidence="4 12" id="KW-0547">Nucleotide-binding</keyword>
<gene>
    <name evidence="12 14" type="primary">priA</name>
    <name evidence="14" type="ORF">ENP47_07350</name>
</gene>
<feature type="binding site" evidence="12">
    <location>
        <position position="527"/>
    </location>
    <ligand>
        <name>Zn(2+)</name>
        <dbReference type="ChEBI" id="CHEBI:29105"/>
        <label>1</label>
    </ligand>
</feature>
<feature type="binding site" evidence="12">
    <location>
        <position position="536"/>
    </location>
    <ligand>
        <name>Zn(2+)</name>
        <dbReference type="ChEBI" id="CHEBI:29105"/>
        <label>2</label>
    </ligand>
</feature>
<dbReference type="InterPro" id="IPR042115">
    <property type="entry name" value="PriA_3primeBD_sf"/>
</dbReference>
<comment type="subunit">
    <text evidence="12">Component of the replication restart primosome.</text>
</comment>
<name>A0A7C1JUW7_THERO</name>
<keyword evidence="10 12" id="KW-0413">Isomerase</keyword>
<dbReference type="InterPro" id="IPR005259">
    <property type="entry name" value="PriA"/>
</dbReference>
<dbReference type="InterPro" id="IPR040498">
    <property type="entry name" value="PriA_CRR"/>
</dbReference>
<dbReference type="Gene3D" id="3.40.1440.60">
    <property type="entry name" value="PriA, 3(prime) DNA-binding domain"/>
    <property type="match status" value="1"/>
</dbReference>
<dbReference type="AlphaFoldDB" id="A0A7C1JUW7"/>
<feature type="binding site" evidence="12">
    <location>
        <position position="554"/>
    </location>
    <ligand>
        <name>Zn(2+)</name>
        <dbReference type="ChEBI" id="CHEBI:29105"/>
        <label>2</label>
    </ligand>
</feature>
<dbReference type="SUPFAM" id="SSF52540">
    <property type="entry name" value="P-loop containing nucleoside triphosphate hydrolases"/>
    <property type="match status" value="2"/>
</dbReference>
<dbReference type="CDD" id="cd18804">
    <property type="entry name" value="SF2_C_priA"/>
    <property type="match status" value="1"/>
</dbReference>
<evidence type="ECO:0000256" key="8">
    <source>
        <dbReference type="ARBA" id="ARBA00022840"/>
    </source>
</evidence>
<dbReference type="EC" id="5.6.2.4" evidence="12"/>
<dbReference type="InterPro" id="IPR041236">
    <property type="entry name" value="PriA_C"/>
</dbReference>
<keyword evidence="5 12" id="KW-0378">Hydrolase</keyword>
<dbReference type="GO" id="GO:0006302">
    <property type="term" value="P:double-strand break repair"/>
    <property type="evidence" value="ECO:0007669"/>
    <property type="project" value="InterPro"/>
</dbReference>
<evidence type="ECO:0000256" key="10">
    <source>
        <dbReference type="ARBA" id="ARBA00023235"/>
    </source>
</evidence>
<dbReference type="GO" id="GO:0006310">
    <property type="term" value="P:DNA recombination"/>
    <property type="evidence" value="ECO:0007669"/>
    <property type="project" value="InterPro"/>
</dbReference>
<dbReference type="GO" id="GO:0006270">
    <property type="term" value="P:DNA replication initiation"/>
    <property type="evidence" value="ECO:0007669"/>
    <property type="project" value="TreeGrafter"/>
</dbReference>
<dbReference type="GO" id="GO:0016787">
    <property type="term" value="F:hydrolase activity"/>
    <property type="evidence" value="ECO:0007669"/>
    <property type="project" value="UniProtKB-KW"/>
</dbReference>
<dbReference type="EMBL" id="DSJL01000011">
    <property type="protein sequence ID" value="HEF65397.1"/>
    <property type="molecule type" value="Genomic_DNA"/>
</dbReference>
<dbReference type="PANTHER" id="PTHR30580">
    <property type="entry name" value="PRIMOSOMAL PROTEIN N"/>
    <property type="match status" value="1"/>
</dbReference>
<keyword evidence="3 12" id="KW-0479">Metal-binding</keyword>
<evidence type="ECO:0000256" key="5">
    <source>
        <dbReference type="ARBA" id="ARBA00022801"/>
    </source>
</evidence>
<evidence type="ECO:0000256" key="3">
    <source>
        <dbReference type="ARBA" id="ARBA00022723"/>
    </source>
</evidence>
<dbReference type="Pfam" id="PF18074">
    <property type="entry name" value="PriA_C"/>
    <property type="match status" value="1"/>
</dbReference>
<evidence type="ECO:0000256" key="2">
    <source>
        <dbReference type="ARBA" id="ARBA00022705"/>
    </source>
</evidence>
<dbReference type="Pfam" id="PF18319">
    <property type="entry name" value="Zn_ribbon_PriA"/>
    <property type="match status" value="1"/>
</dbReference>
<dbReference type="GO" id="GO:1990077">
    <property type="term" value="C:primosome complex"/>
    <property type="evidence" value="ECO:0007669"/>
    <property type="project" value="UniProtKB-UniRule"/>
</dbReference>
<keyword evidence="8 12" id="KW-0067">ATP-binding</keyword>
<evidence type="ECO:0000256" key="11">
    <source>
        <dbReference type="ARBA" id="ARBA00048988"/>
    </source>
</evidence>
<dbReference type="Pfam" id="PF00270">
    <property type="entry name" value="DEAD"/>
    <property type="match status" value="1"/>
</dbReference>
<evidence type="ECO:0000256" key="12">
    <source>
        <dbReference type="HAMAP-Rule" id="MF_00983"/>
    </source>
</evidence>
<feature type="binding site" evidence="12">
    <location>
        <position position="567"/>
    </location>
    <ligand>
        <name>Zn(2+)</name>
        <dbReference type="ChEBI" id="CHEBI:29105"/>
        <label>1</label>
    </ligand>
</feature>
<dbReference type="InterPro" id="IPR027417">
    <property type="entry name" value="P-loop_NTPase"/>
</dbReference>
<comment type="function">
    <text evidence="12">Initiates the restart of stalled replication forks, which reloads the replicative helicase on sites other than the origin of replication. Recognizes and binds to abandoned replication forks and remodels them to uncover a helicase loading site. Promotes assembly of the primosome at these replication forks.</text>
</comment>
<keyword evidence="6 12" id="KW-0347">Helicase</keyword>
<evidence type="ECO:0000256" key="4">
    <source>
        <dbReference type="ARBA" id="ARBA00022741"/>
    </source>
</evidence>
<comment type="catalytic activity">
    <reaction evidence="11 12">
        <text>ATP + H2O = ADP + phosphate + H(+)</text>
        <dbReference type="Rhea" id="RHEA:13065"/>
        <dbReference type="ChEBI" id="CHEBI:15377"/>
        <dbReference type="ChEBI" id="CHEBI:15378"/>
        <dbReference type="ChEBI" id="CHEBI:30616"/>
        <dbReference type="ChEBI" id="CHEBI:43474"/>
        <dbReference type="ChEBI" id="CHEBI:456216"/>
        <dbReference type="EC" id="5.6.2.4"/>
    </reaction>
</comment>
<keyword evidence="7 12" id="KW-0862">Zinc</keyword>
<feature type="binding site" evidence="12">
    <location>
        <position position="551"/>
    </location>
    <ligand>
        <name>Zn(2+)</name>
        <dbReference type="ChEBI" id="CHEBI:29105"/>
        <label>2</label>
    </ligand>
</feature>
<organism evidence="14">
    <name type="scientific">Thermomicrobium roseum</name>
    <dbReference type="NCBI Taxonomy" id="500"/>
    <lineage>
        <taxon>Bacteria</taxon>
        <taxon>Pseudomonadati</taxon>
        <taxon>Thermomicrobiota</taxon>
        <taxon>Thermomicrobia</taxon>
        <taxon>Thermomicrobiales</taxon>
        <taxon>Thermomicrobiaceae</taxon>
        <taxon>Thermomicrobium</taxon>
    </lineage>
</organism>
<dbReference type="GO" id="GO:0005524">
    <property type="term" value="F:ATP binding"/>
    <property type="evidence" value="ECO:0007669"/>
    <property type="project" value="UniProtKB-UniRule"/>
</dbReference>
<protein>
    <recommendedName>
        <fullName evidence="12">Replication restart protein PriA</fullName>
    </recommendedName>
    <alternativeName>
        <fullName evidence="12">ATP-dependent DNA helicase PriA</fullName>
        <ecNumber evidence="12">5.6.2.4</ecNumber>
    </alternativeName>
    <alternativeName>
        <fullName evidence="12">DNA 3'-5' helicase PriA</fullName>
    </alternativeName>
</protein>
<dbReference type="Gene3D" id="3.40.50.300">
    <property type="entry name" value="P-loop containing nucleotide triphosphate hydrolases"/>
    <property type="match status" value="2"/>
</dbReference>
<evidence type="ECO:0000256" key="9">
    <source>
        <dbReference type="ARBA" id="ARBA00023125"/>
    </source>
</evidence>
<dbReference type="GO" id="GO:0006269">
    <property type="term" value="P:DNA replication, synthesis of primer"/>
    <property type="evidence" value="ECO:0007669"/>
    <property type="project" value="UniProtKB-KW"/>
</dbReference>
<feature type="binding site" evidence="12">
    <location>
        <position position="524"/>
    </location>
    <ligand>
        <name>Zn(2+)</name>
        <dbReference type="ChEBI" id="CHEBI:29105"/>
        <label>1</label>
    </ligand>
</feature>
<dbReference type="GO" id="GO:0043138">
    <property type="term" value="F:3'-5' DNA helicase activity"/>
    <property type="evidence" value="ECO:0007669"/>
    <property type="project" value="UniProtKB-EC"/>
</dbReference>
<proteinExistence type="inferred from homology"/>
<dbReference type="PROSITE" id="PS51192">
    <property type="entry name" value="HELICASE_ATP_BIND_1"/>
    <property type="match status" value="1"/>
</dbReference>
<dbReference type="GO" id="GO:0008270">
    <property type="term" value="F:zinc ion binding"/>
    <property type="evidence" value="ECO:0007669"/>
    <property type="project" value="UniProtKB-UniRule"/>
</dbReference>
<dbReference type="GO" id="GO:0003677">
    <property type="term" value="F:DNA binding"/>
    <property type="evidence" value="ECO:0007669"/>
    <property type="project" value="UniProtKB-UniRule"/>
</dbReference>
<feature type="binding site" evidence="12">
    <location>
        <position position="533"/>
    </location>
    <ligand>
        <name>Zn(2+)</name>
        <dbReference type="ChEBI" id="CHEBI:29105"/>
        <label>2</label>
    </ligand>
</feature>
<evidence type="ECO:0000256" key="6">
    <source>
        <dbReference type="ARBA" id="ARBA00022806"/>
    </source>
</evidence>
<dbReference type="InterPro" id="IPR041222">
    <property type="entry name" value="PriA_3primeBD"/>
</dbReference>
<accession>A0A7C1JUW7</accession>
<evidence type="ECO:0000256" key="1">
    <source>
        <dbReference type="ARBA" id="ARBA00022515"/>
    </source>
</evidence>
<dbReference type="FunFam" id="3.40.50.300:FF:000489">
    <property type="entry name" value="Primosome assembly protein PriA"/>
    <property type="match status" value="1"/>
</dbReference>
<sequence length="811" mass="90927">MSEELYADVVLELEPGERRPVLTYLVPPGLVEQIRLYQAVWVPLRDTVQLGVVARLHNERPPFTVRPLVGAVEPAYALTPVQWALAEWLAEETLCTLWEAVALFLPPRLTQRVEYVLRPTGIVPAGRISSVHRQLLELLARRGPLTLEQARRALGRSLAHVVERAIEAGTIERIPVVRPVQRVAYERFLRARPDPALLDETMRAAYEAIVRWQAEHEGALLPQAQLRRLGLSPAMVRELIRRGAVELVEFPRSALALASGEVDRPLTLTSEQQRAWEEIRAAFDCDPPQAVLLHGVTGSGKTELYLRAIGECLRRGRQAIVLVPEIALATQVVQRVAARFPGRTVLLHSGLREAERVASWEAIREGRADVVVGPRSALFAPLRDIGLIVVDEEHEAAYKQQEPAPRYHARAVAQRLAELSRAVLVLGSATPDVVTMYQAASNRLRLVRLRERVGPAVLGRQGQVERLRLALPRVEVVDMRLEHQLGNPGLFSRALLRAIAEALQSGEQVLLLMNRRGLATLVQCRSCGHVESCPLCDVPLVFHADRRQLICHRCDLRRLPSTTCPACGRPTLGYYGAGTQRIEREVRQHFPTARVLRWDQDVVRQGADPRRLLQAVLRREVDVIVGTQMVAKGFDFPAVTVVGIVHADSAIYLPDYRSAERAFQLLTQVAGRAGRHLPRGRVVIQSYTPEHYAIRAASRQDYETFYEEELAFRERHGYPPFRRLVRLLLRHRDEVAGRLAAEEVAERLRAEARRCAAQDIEVLGPTPAFVSRIRGFYQWQLLVRGADGPRVVAGVSLHGGWIVDVDPVSLL</sequence>
<dbReference type="Pfam" id="PF17764">
    <property type="entry name" value="PriA_3primeBD"/>
    <property type="match status" value="1"/>
</dbReference>